<dbReference type="GO" id="GO:0046872">
    <property type="term" value="F:metal ion binding"/>
    <property type="evidence" value="ECO:0007669"/>
    <property type="project" value="InterPro"/>
</dbReference>
<dbReference type="RefSeq" id="XP_005711220.1">
    <property type="nucleotide sequence ID" value="XM_005711163.1"/>
</dbReference>
<dbReference type="AlphaFoldDB" id="R7QTV0"/>
<evidence type="ECO:0000256" key="7">
    <source>
        <dbReference type="ARBA" id="ARBA00038345"/>
    </source>
</evidence>
<dbReference type="Gene3D" id="3.30.470.20">
    <property type="entry name" value="ATP-grasp fold, B domain"/>
    <property type="match status" value="1"/>
</dbReference>
<sequence>MKLLGVPERSLNVLVVGSGGREHALVHAISTSSYVSTLYAAPGNVGMDALCTCVPSVAADDVDAIVSLARKHNISLVVIGPEVPLVLGLVDRLQEQEILAFGPTMEAAVLEGSKVFTKAFLERHHIPTAWYKPFADPSAAKAFIREKGVPIVVKADGLAAGKGVMLAKTLAEADDAVDRILVEGEFGSAGAQVVVEEFLVGEEVSFFALLDGETALPLVSAQDHKAAYDGDTGPNTGGMGAYSPAPVCDLALREQIMNRVVLPTMRGMKEEQREFRGILYCGMMVNPETKEAKVLEFNVRFGDPECQVLCKRMNTDMLELLYRTAKGTLGRDGFKLEWDPLSAVIVVLATKGYPGKYDKGSTIRNLDAANSIDGVTVYHAGTAKNEGGDYVSAGGRVLGVTATGTSIGDAQRVAYEGVDVIDWSEGFCRRDIGWRAIARETERVSSKVTKE</sequence>
<dbReference type="PhylomeDB" id="R7QTV0"/>
<dbReference type="SUPFAM" id="SSF51246">
    <property type="entry name" value="Rudiment single hybrid motif"/>
    <property type="match status" value="1"/>
</dbReference>
<comment type="pathway">
    <text evidence="1">Purine metabolism; IMP biosynthesis via de novo pathway; N(1)-(5-phospho-D-ribosyl)glycinamide from 5-phospho-alpha-D-ribose 1-diphosphate: step 2/2.</text>
</comment>
<dbReference type="InterPro" id="IPR037123">
    <property type="entry name" value="PRibGlycinamide_synth_C_sf"/>
</dbReference>
<evidence type="ECO:0000256" key="4">
    <source>
        <dbReference type="ARBA" id="ARBA00022741"/>
    </source>
</evidence>
<evidence type="ECO:0000256" key="2">
    <source>
        <dbReference type="ARBA" id="ARBA00013255"/>
    </source>
</evidence>
<dbReference type="Gene3D" id="3.90.600.10">
    <property type="entry name" value="Phosphoribosylglycinamide synthetase, C-terminal domain"/>
    <property type="match status" value="1"/>
</dbReference>
<dbReference type="InterPro" id="IPR013815">
    <property type="entry name" value="ATP_grasp_subdomain_1"/>
</dbReference>
<protein>
    <recommendedName>
        <fullName evidence="2">phosphoribosylamine--glycine ligase</fullName>
        <ecNumber evidence="2">6.3.4.13</ecNumber>
    </recommendedName>
    <alternativeName>
        <fullName evidence="8">Glycinamide ribonucleotide synthetase</fullName>
    </alternativeName>
    <alternativeName>
        <fullName evidence="9">Phosphoribosylglycinamide synthetase</fullName>
    </alternativeName>
</protein>
<keyword evidence="4 10" id="KW-0547">Nucleotide-binding</keyword>
<dbReference type="GO" id="GO:0005524">
    <property type="term" value="F:ATP binding"/>
    <property type="evidence" value="ECO:0007669"/>
    <property type="project" value="UniProtKB-UniRule"/>
</dbReference>
<dbReference type="PANTHER" id="PTHR43472">
    <property type="entry name" value="PHOSPHORIBOSYLAMINE--GLYCINE LIGASE"/>
    <property type="match status" value="1"/>
</dbReference>
<dbReference type="GO" id="GO:0006189">
    <property type="term" value="P:'de novo' IMP biosynthetic process"/>
    <property type="evidence" value="ECO:0007669"/>
    <property type="project" value="UniProtKB-UniPathway"/>
</dbReference>
<dbReference type="InterPro" id="IPR000115">
    <property type="entry name" value="PRibGlycinamide_synth"/>
</dbReference>
<dbReference type="UniPathway" id="UPA00074">
    <property type="reaction ID" value="UER00125"/>
</dbReference>
<dbReference type="SMART" id="SM01209">
    <property type="entry name" value="GARS_A"/>
    <property type="match status" value="1"/>
</dbReference>
<dbReference type="Pfam" id="PF01071">
    <property type="entry name" value="GARS_A"/>
    <property type="match status" value="1"/>
</dbReference>
<dbReference type="InterPro" id="IPR020559">
    <property type="entry name" value="PRibGlycinamide_synth_CS"/>
</dbReference>
<dbReference type="InterPro" id="IPR011761">
    <property type="entry name" value="ATP-grasp"/>
</dbReference>
<comment type="similarity">
    <text evidence="7">Belongs to the GARS family.</text>
</comment>
<evidence type="ECO:0000313" key="13">
    <source>
        <dbReference type="Proteomes" id="UP000012073"/>
    </source>
</evidence>
<evidence type="ECO:0000256" key="6">
    <source>
        <dbReference type="ARBA" id="ARBA00022840"/>
    </source>
</evidence>
<dbReference type="SMART" id="SM01210">
    <property type="entry name" value="GARS_C"/>
    <property type="match status" value="1"/>
</dbReference>
<evidence type="ECO:0000313" key="12">
    <source>
        <dbReference type="EMBL" id="CDF40926.1"/>
    </source>
</evidence>
<dbReference type="KEGG" id="ccp:CHC_T00000892001"/>
<keyword evidence="5" id="KW-0658">Purine biosynthesis</keyword>
<dbReference type="STRING" id="2769.R7QTV0"/>
<evidence type="ECO:0000256" key="5">
    <source>
        <dbReference type="ARBA" id="ARBA00022755"/>
    </source>
</evidence>
<dbReference type="GO" id="GO:0009113">
    <property type="term" value="P:purine nucleobase biosynthetic process"/>
    <property type="evidence" value="ECO:0007669"/>
    <property type="project" value="InterPro"/>
</dbReference>
<dbReference type="EMBL" id="HG002272">
    <property type="protein sequence ID" value="CDF40926.1"/>
    <property type="molecule type" value="Genomic_DNA"/>
</dbReference>
<dbReference type="Pfam" id="PF02843">
    <property type="entry name" value="GARS_C"/>
    <property type="match status" value="1"/>
</dbReference>
<dbReference type="NCBIfam" id="TIGR00877">
    <property type="entry name" value="purD"/>
    <property type="match status" value="1"/>
</dbReference>
<dbReference type="FunFam" id="3.30.1490.20:FF:000006">
    <property type="entry name" value="phosphoribosylamine--glycine ligase, chloroplastic-like"/>
    <property type="match status" value="1"/>
</dbReference>
<evidence type="ECO:0000256" key="8">
    <source>
        <dbReference type="ARBA" id="ARBA00042242"/>
    </source>
</evidence>
<dbReference type="Gene3D" id="3.40.50.20">
    <property type="match status" value="1"/>
</dbReference>
<accession>R7QTV0</accession>
<evidence type="ECO:0000256" key="10">
    <source>
        <dbReference type="PROSITE-ProRule" id="PRU00409"/>
    </source>
</evidence>
<dbReference type="InterPro" id="IPR011054">
    <property type="entry name" value="Rudment_hybrid_motif"/>
</dbReference>
<evidence type="ECO:0000256" key="1">
    <source>
        <dbReference type="ARBA" id="ARBA00005174"/>
    </source>
</evidence>
<keyword evidence="6 10" id="KW-0067">ATP-binding</keyword>
<dbReference type="InterPro" id="IPR016185">
    <property type="entry name" value="PreATP-grasp_dom_sf"/>
</dbReference>
<dbReference type="OrthoDB" id="2018833at2759"/>
<dbReference type="FunFam" id="3.90.600.10:FF:000001">
    <property type="entry name" value="Trifunctional purine biosynthetic protein adenosine-3"/>
    <property type="match status" value="1"/>
</dbReference>
<dbReference type="Pfam" id="PF02844">
    <property type="entry name" value="GARS_N"/>
    <property type="match status" value="1"/>
</dbReference>
<dbReference type="Gene3D" id="3.30.1490.20">
    <property type="entry name" value="ATP-grasp fold, A domain"/>
    <property type="match status" value="1"/>
</dbReference>
<dbReference type="PROSITE" id="PS50975">
    <property type="entry name" value="ATP_GRASP"/>
    <property type="match status" value="1"/>
</dbReference>
<evidence type="ECO:0000256" key="3">
    <source>
        <dbReference type="ARBA" id="ARBA00022598"/>
    </source>
</evidence>
<dbReference type="SUPFAM" id="SSF56059">
    <property type="entry name" value="Glutathione synthetase ATP-binding domain-like"/>
    <property type="match status" value="1"/>
</dbReference>
<dbReference type="Gramene" id="CDF40926">
    <property type="protein sequence ID" value="CDF40926"/>
    <property type="gene ID" value="CHC_T00000892001"/>
</dbReference>
<dbReference type="GO" id="GO:0004637">
    <property type="term" value="F:phosphoribosylamine-glycine ligase activity"/>
    <property type="evidence" value="ECO:0007669"/>
    <property type="project" value="UniProtKB-EC"/>
</dbReference>
<keyword evidence="3" id="KW-0436">Ligase</keyword>
<dbReference type="GeneID" id="17318937"/>
<dbReference type="InterPro" id="IPR020562">
    <property type="entry name" value="PRibGlycinamide_synth_N"/>
</dbReference>
<dbReference type="PROSITE" id="PS00184">
    <property type="entry name" value="GARS"/>
    <property type="match status" value="1"/>
</dbReference>
<dbReference type="Proteomes" id="UP000012073">
    <property type="component" value="Unassembled WGS sequence"/>
</dbReference>
<reference evidence="13" key="1">
    <citation type="journal article" date="2013" name="Proc. Natl. Acad. Sci. U.S.A.">
        <title>Genome structure and metabolic features in the red seaweed Chondrus crispus shed light on evolution of the Archaeplastida.</title>
        <authorList>
            <person name="Collen J."/>
            <person name="Porcel B."/>
            <person name="Carre W."/>
            <person name="Ball S.G."/>
            <person name="Chaparro C."/>
            <person name="Tonon T."/>
            <person name="Barbeyron T."/>
            <person name="Michel G."/>
            <person name="Noel B."/>
            <person name="Valentin K."/>
            <person name="Elias M."/>
            <person name="Artiguenave F."/>
            <person name="Arun A."/>
            <person name="Aury J.M."/>
            <person name="Barbosa-Neto J.F."/>
            <person name="Bothwell J.H."/>
            <person name="Bouget F.Y."/>
            <person name="Brillet L."/>
            <person name="Cabello-Hurtado F."/>
            <person name="Capella-Gutierrez S."/>
            <person name="Charrier B."/>
            <person name="Cladiere L."/>
            <person name="Cock J.M."/>
            <person name="Coelho S.M."/>
            <person name="Colleoni C."/>
            <person name="Czjzek M."/>
            <person name="Da Silva C."/>
            <person name="Delage L."/>
            <person name="Denoeud F."/>
            <person name="Deschamps P."/>
            <person name="Dittami S.M."/>
            <person name="Gabaldon T."/>
            <person name="Gachon C.M."/>
            <person name="Groisillier A."/>
            <person name="Herve C."/>
            <person name="Jabbari K."/>
            <person name="Katinka M."/>
            <person name="Kloareg B."/>
            <person name="Kowalczyk N."/>
            <person name="Labadie K."/>
            <person name="Leblanc C."/>
            <person name="Lopez P.J."/>
            <person name="McLachlan D.H."/>
            <person name="Meslet-Cladiere L."/>
            <person name="Moustafa A."/>
            <person name="Nehr Z."/>
            <person name="Nyvall Collen P."/>
            <person name="Panaud O."/>
            <person name="Partensky F."/>
            <person name="Poulain J."/>
            <person name="Rensing S.A."/>
            <person name="Rousvoal S."/>
            <person name="Samson G."/>
            <person name="Symeonidi A."/>
            <person name="Weissenbach J."/>
            <person name="Zambounis A."/>
            <person name="Wincker P."/>
            <person name="Boyen C."/>
        </authorList>
    </citation>
    <scope>NUCLEOTIDE SEQUENCE [LARGE SCALE GENOMIC DNA]</scope>
    <source>
        <strain evidence="13">cv. Stackhouse</strain>
    </source>
</reference>
<evidence type="ECO:0000256" key="9">
    <source>
        <dbReference type="ARBA" id="ARBA00042864"/>
    </source>
</evidence>
<feature type="domain" description="ATP-grasp" evidence="11">
    <location>
        <begin position="118"/>
        <end position="326"/>
    </location>
</feature>
<name>R7QTV0_CHOCR</name>
<evidence type="ECO:0000259" key="11">
    <source>
        <dbReference type="PROSITE" id="PS50975"/>
    </source>
</evidence>
<dbReference type="EC" id="6.3.4.13" evidence="2"/>
<proteinExistence type="inferred from homology"/>
<organism evidence="12 13">
    <name type="scientific">Chondrus crispus</name>
    <name type="common">Carrageen Irish moss</name>
    <name type="synonym">Polymorpha crispa</name>
    <dbReference type="NCBI Taxonomy" id="2769"/>
    <lineage>
        <taxon>Eukaryota</taxon>
        <taxon>Rhodophyta</taxon>
        <taxon>Florideophyceae</taxon>
        <taxon>Rhodymeniophycidae</taxon>
        <taxon>Gigartinales</taxon>
        <taxon>Gigartinaceae</taxon>
        <taxon>Chondrus</taxon>
    </lineage>
</organism>
<keyword evidence="13" id="KW-1185">Reference proteome</keyword>
<dbReference type="HAMAP" id="MF_00138">
    <property type="entry name" value="GARS"/>
    <property type="match status" value="1"/>
</dbReference>
<dbReference type="OMA" id="KATVCKY"/>
<dbReference type="PANTHER" id="PTHR43472:SF1">
    <property type="entry name" value="PHOSPHORIBOSYLAMINE--GLYCINE LIGASE, CHLOROPLASTIC"/>
    <property type="match status" value="1"/>
</dbReference>
<gene>
    <name evidence="12" type="ORF">CHC_T00000892001</name>
</gene>
<dbReference type="InterPro" id="IPR020561">
    <property type="entry name" value="PRibGlycinamid_synth_ATP-grasp"/>
</dbReference>
<dbReference type="InterPro" id="IPR020560">
    <property type="entry name" value="PRibGlycinamide_synth_C-dom"/>
</dbReference>
<dbReference type="SUPFAM" id="SSF52440">
    <property type="entry name" value="PreATP-grasp domain"/>
    <property type="match status" value="1"/>
</dbReference>